<name>A0A2N8S7U8_STUST</name>
<evidence type="ECO:0000256" key="1">
    <source>
        <dbReference type="SAM" id="MobiDB-lite"/>
    </source>
</evidence>
<dbReference type="Proteomes" id="UP000235925">
    <property type="component" value="Unassembled WGS sequence"/>
</dbReference>
<dbReference type="Gene3D" id="2.40.33.20">
    <property type="entry name" value="PK beta-barrel domain-like"/>
    <property type="match status" value="1"/>
</dbReference>
<sequence length="236" mass="26240">MLLGTIQTIMTGTAVPFTRPETFSGIDKRPRTGSVGVGLEGLEGDEQGDRRVHGGPDKAIHHYPYDHYRHWRQAFGDRKLLQAPGAFGENISTVGITEENICMGDIISCGSTVLEVSQTRQPCWKLDDRFAVRGVALEMQRSGKVGWYYRVLKPGAFEVGAALNLIDRPNAEWPLRRVLQLLYVNPMDLDALTRLQSLRLPPSWEKIVANRIRTSTVESWAKRLGGPGFDAGESHG</sequence>
<dbReference type="RefSeq" id="WP_102823818.1">
    <property type="nucleotide sequence ID" value="NZ_CP139348.1"/>
</dbReference>
<dbReference type="GO" id="GO:0030151">
    <property type="term" value="F:molybdenum ion binding"/>
    <property type="evidence" value="ECO:0007669"/>
    <property type="project" value="InterPro"/>
</dbReference>
<dbReference type="PANTHER" id="PTHR30212">
    <property type="entry name" value="PROTEIN YIIM"/>
    <property type="match status" value="1"/>
</dbReference>
<evidence type="ECO:0000259" key="2">
    <source>
        <dbReference type="PROSITE" id="PS51340"/>
    </source>
</evidence>
<dbReference type="InterPro" id="IPR005163">
    <property type="entry name" value="Tri_helical_YiiM-like"/>
</dbReference>
<evidence type="ECO:0000313" key="3">
    <source>
        <dbReference type="EMBL" id="PNF82705.1"/>
    </source>
</evidence>
<dbReference type="InterPro" id="IPR011037">
    <property type="entry name" value="Pyrv_Knase-like_insert_dom_sf"/>
</dbReference>
<proteinExistence type="predicted"/>
<comment type="caution">
    <text evidence="3">The sequence shown here is derived from an EMBL/GenBank/DDBJ whole genome shotgun (WGS) entry which is preliminary data.</text>
</comment>
<evidence type="ECO:0000313" key="4">
    <source>
        <dbReference type="Proteomes" id="UP000235925"/>
    </source>
</evidence>
<dbReference type="Pfam" id="PF03475">
    <property type="entry name" value="YiiM_3-alpha"/>
    <property type="match status" value="1"/>
</dbReference>
<dbReference type="OrthoDB" id="9786134at2"/>
<dbReference type="AlphaFoldDB" id="A0A2N8S7U8"/>
<dbReference type="InterPro" id="IPR052353">
    <property type="entry name" value="Benzoxazolinone_Detox_Enz"/>
</dbReference>
<dbReference type="SUPFAM" id="SSF50800">
    <property type="entry name" value="PK beta-barrel domain-like"/>
    <property type="match status" value="1"/>
</dbReference>
<organism evidence="3 4">
    <name type="scientific">Stutzerimonas stutzeri</name>
    <name type="common">Pseudomonas stutzeri</name>
    <dbReference type="NCBI Taxonomy" id="316"/>
    <lineage>
        <taxon>Bacteria</taxon>
        <taxon>Pseudomonadati</taxon>
        <taxon>Pseudomonadota</taxon>
        <taxon>Gammaproteobacteria</taxon>
        <taxon>Pseudomonadales</taxon>
        <taxon>Pseudomonadaceae</taxon>
        <taxon>Stutzerimonas</taxon>
    </lineage>
</organism>
<dbReference type="InterPro" id="IPR005302">
    <property type="entry name" value="MoCF_Sase_C"/>
</dbReference>
<gene>
    <name evidence="3" type="ORF">CXK92_04430</name>
</gene>
<accession>A0A2N8S7U8</accession>
<dbReference type="GO" id="GO:0003824">
    <property type="term" value="F:catalytic activity"/>
    <property type="evidence" value="ECO:0007669"/>
    <property type="project" value="InterPro"/>
</dbReference>
<reference evidence="3 4" key="1">
    <citation type="submission" date="2018-01" db="EMBL/GenBank/DDBJ databases">
        <title>Denitrification phenotypes of diverse strains of Pseudomonas stutzeri.</title>
        <authorList>
            <person name="Milligan D.A."/>
            <person name="Bergaust L."/>
            <person name="Bakken L.R."/>
            <person name="Frostegard A."/>
        </authorList>
    </citation>
    <scope>NUCLEOTIDE SEQUENCE [LARGE SCALE GENOMIC DNA]</scope>
    <source>
        <strain evidence="3 4">KC</strain>
    </source>
</reference>
<dbReference type="PANTHER" id="PTHR30212:SF2">
    <property type="entry name" value="PROTEIN YIIM"/>
    <property type="match status" value="1"/>
</dbReference>
<dbReference type="Pfam" id="PF03473">
    <property type="entry name" value="MOSC"/>
    <property type="match status" value="1"/>
</dbReference>
<feature type="domain" description="MOSC" evidence="2">
    <location>
        <begin position="29"/>
        <end position="166"/>
    </location>
</feature>
<dbReference type="EMBL" id="POUN01000001">
    <property type="protein sequence ID" value="PNF82705.1"/>
    <property type="molecule type" value="Genomic_DNA"/>
</dbReference>
<dbReference type="GO" id="GO:0030170">
    <property type="term" value="F:pyridoxal phosphate binding"/>
    <property type="evidence" value="ECO:0007669"/>
    <property type="project" value="InterPro"/>
</dbReference>
<protein>
    <submittedName>
        <fullName evidence="3">MOSC domain-containing protein</fullName>
    </submittedName>
</protein>
<feature type="region of interest" description="Disordered" evidence="1">
    <location>
        <begin position="22"/>
        <end position="50"/>
    </location>
</feature>
<dbReference type="PROSITE" id="PS51340">
    <property type="entry name" value="MOSC"/>
    <property type="match status" value="1"/>
</dbReference>